<dbReference type="EMBL" id="BART01013308">
    <property type="protein sequence ID" value="GAG75967.1"/>
    <property type="molecule type" value="Genomic_DNA"/>
</dbReference>
<dbReference type="InterPro" id="IPR027417">
    <property type="entry name" value="P-loop_NTPase"/>
</dbReference>
<dbReference type="InterPro" id="IPR041451">
    <property type="entry name" value="RecD2_SH13"/>
</dbReference>
<dbReference type="Pfam" id="PF18335">
    <property type="entry name" value="SH3_13"/>
    <property type="match status" value="1"/>
</dbReference>
<name>X1B3W2_9ZZZZ</name>
<dbReference type="Gene3D" id="2.30.30.940">
    <property type="match status" value="1"/>
</dbReference>
<feature type="region of interest" description="Disordered" evidence="1">
    <location>
        <begin position="84"/>
        <end position="104"/>
    </location>
</feature>
<proteinExistence type="predicted"/>
<evidence type="ECO:0000256" key="1">
    <source>
        <dbReference type="SAM" id="MobiDB-lite"/>
    </source>
</evidence>
<feature type="compositionally biased region" description="Polar residues" evidence="1">
    <location>
        <begin position="84"/>
        <end position="97"/>
    </location>
</feature>
<dbReference type="AlphaFoldDB" id="X1B3W2"/>
<evidence type="ECO:0000259" key="2">
    <source>
        <dbReference type="Pfam" id="PF18335"/>
    </source>
</evidence>
<organism evidence="3">
    <name type="scientific">marine sediment metagenome</name>
    <dbReference type="NCBI Taxonomy" id="412755"/>
    <lineage>
        <taxon>unclassified sequences</taxon>
        <taxon>metagenomes</taxon>
        <taxon>ecological metagenomes</taxon>
    </lineage>
</organism>
<gene>
    <name evidence="3" type="ORF">S01H4_27287</name>
</gene>
<feature type="non-terminal residue" evidence="3">
    <location>
        <position position="1"/>
    </location>
</feature>
<reference evidence="3" key="1">
    <citation type="journal article" date="2014" name="Front. Microbiol.">
        <title>High frequency of phylogenetically diverse reductive dehalogenase-homologous genes in deep subseafloor sedimentary metagenomes.</title>
        <authorList>
            <person name="Kawai M."/>
            <person name="Futagami T."/>
            <person name="Toyoda A."/>
            <person name="Takaki Y."/>
            <person name="Nishi S."/>
            <person name="Hori S."/>
            <person name="Arai W."/>
            <person name="Tsubouchi T."/>
            <person name="Morono Y."/>
            <person name="Uchiyama I."/>
            <person name="Ito T."/>
            <person name="Fujiyama A."/>
            <person name="Inagaki F."/>
            <person name="Takami H."/>
        </authorList>
    </citation>
    <scope>NUCLEOTIDE SEQUENCE</scope>
    <source>
        <strain evidence="3">Expedition CK06-06</strain>
    </source>
</reference>
<accession>X1B3W2</accession>
<comment type="caution">
    <text evidence="3">The sequence shown here is derived from an EMBL/GenBank/DDBJ whole genome shotgun (WGS) entry which is preliminary data.</text>
</comment>
<dbReference type="SUPFAM" id="SSF52540">
    <property type="entry name" value="P-loop containing nucleoside triphosphate hydrolases"/>
    <property type="match status" value="1"/>
</dbReference>
<sequence>LQKTLNPVQDGVTRGDLSFRVNDKVMQIKNNYDKEVFNGDIGRIVGIRPDDHEVIIAFDGRNVNYDFSELDEIVLAYAVSVHKSQGSEYRQSDQSRSVGVCEYL</sequence>
<evidence type="ECO:0000313" key="3">
    <source>
        <dbReference type="EMBL" id="GAG75967.1"/>
    </source>
</evidence>
<feature type="domain" description="ATP-dependent RecD2 DNA helicase SH3" evidence="2">
    <location>
        <begin position="1"/>
        <end position="58"/>
    </location>
</feature>
<protein>
    <recommendedName>
        <fullName evidence="2">ATP-dependent RecD2 DNA helicase SH3 domain-containing protein</fullName>
    </recommendedName>
</protein>